<proteinExistence type="predicted"/>
<reference evidence="1 2" key="1">
    <citation type="submission" date="2018-02" db="EMBL/GenBank/DDBJ databases">
        <title>Draft genome of wild Prunus yedoensis var. nudiflora.</title>
        <authorList>
            <person name="Baek S."/>
            <person name="Kim J.-H."/>
            <person name="Choi K."/>
            <person name="Kim G.-B."/>
            <person name="Cho A."/>
            <person name="Jang H."/>
            <person name="Shin C.-H."/>
            <person name="Yu H.-J."/>
            <person name="Mun J.-H."/>
        </authorList>
    </citation>
    <scope>NUCLEOTIDE SEQUENCE [LARGE SCALE GENOMIC DNA]</scope>
    <source>
        <strain evidence="2">cv. Jeju island</strain>
        <tissue evidence="1">Leaf</tissue>
    </source>
</reference>
<protein>
    <submittedName>
        <fullName evidence="1">Beta-D-glucosyl crocetin beta-1 6-glucosyltransferase</fullName>
    </submittedName>
</protein>
<gene>
    <name evidence="1" type="ORF">Pyn_02165</name>
</gene>
<evidence type="ECO:0000313" key="1">
    <source>
        <dbReference type="EMBL" id="PQQ10739.1"/>
    </source>
</evidence>
<evidence type="ECO:0000313" key="2">
    <source>
        <dbReference type="Proteomes" id="UP000250321"/>
    </source>
</evidence>
<dbReference type="GO" id="GO:0016740">
    <property type="term" value="F:transferase activity"/>
    <property type="evidence" value="ECO:0007669"/>
    <property type="project" value="UniProtKB-KW"/>
</dbReference>
<keyword evidence="2" id="KW-1185">Reference proteome</keyword>
<accession>A0A314YWF8</accession>
<dbReference type="EMBL" id="PJQY01000476">
    <property type="protein sequence ID" value="PQQ10739.1"/>
    <property type="molecule type" value="Genomic_DNA"/>
</dbReference>
<dbReference type="Proteomes" id="UP000250321">
    <property type="component" value="Unassembled WGS sequence"/>
</dbReference>
<dbReference type="AlphaFoldDB" id="A0A314YWF8"/>
<keyword evidence="1" id="KW-0808">Transferase</keyword>
<sequence length="66" mass="7570">MGGGGNENGRLKREEIAKVIRDVVVEENGQGLKRKAMELRDNMKKREDEEIDGVVEQLIQLCMRKE</sequence>
<comment type="caution">
    <text evidence="1">The sequence shown here is derived from an EMBL/GenBank/DDBJ whole genome shotgun (WGS) entry which is preliminary data.</text>
</comment>
<organism evidence="1 2">
    <name type="scientific">Prunus yedoensis var. nudiflora</name>
    <dbReference type="NCBI Taxonomy" id="2094558"/>
    <lineage>
        <taxon>Eukaryota</taxon>
        <taxon>Viridiplantae</taxon>
        <taxon>Streptophyta</taxon>
        <taxon>Embryophyta</taxon>
        <taxon>Tracheophyta</taxon>
        <taxon>Spermatophyta</taxon>
        <taxon>Magnoliopsida</taxon>
        <taxon>eudicotyledons</taxon>
        <taxon>Gunneridae</taxon>
        <taxon>Pentapetalae</taxon>
        <taxon>rosids</taxon>
        <taxon>fabids</taxon>
        <taxon>Rosales</taxon>
        <taxon>Rosaceae</taxon>
        <taxon>Amygdaloideae</taxon>
        <taxon>Amygdaleae</taxon>
        <taxon>Prunus</taxon>
    </lineage>
</organism>
<dbReference type="OrthoDB" id="1916172at2759"/>
<name>A0A314YWF8_PRUYE</name>